<organism evidence="2 3">
    <name type="scientific">Caballeronia glathei</name>
    <dbReference type="NCBI Taxonomy" id="60547"/>
    <lineage>
        <taxon>Bacteria</taxon>
        <taxon>Pseudomonadati</taxon>
        <taxon>Pseudomonadota</taxon>
        <taxon>Betaproteobacteria</taxon>
        <taxon>Burkholderiales</taxon>
        <taxon>Burkholderiaceae</taxon>
        <taxon>Caballeronia</taxon>
    </lineage>
</organism>
<proteinExistence type="predicted"/>
<keyword evidence="1" id="KW-0472">Membrane</keyword>
<evidence type="ECO:0000256" key="1">
    <source>
        <dbReference type="SAM" id="Phobius"/>
    </source>
</evidence>
<dbReference type="Proteomes" id="UP000027466">
    <property type="component" value="Unassembled WGS sequence"/>
</dbReference>
<feature type="transmembrane region" description="Helical" evidence="1">
    <location>
        <begin position="43"/>
        <end position="66"/>
    </location>
</feature>
<evidence type="ECO:0000313" key="2">
    <source>
        <dbReference type="EMBL" id="KDR39015.1"/>
    </source>
</evidence>
<dbReference type="AlphaFoldDB" id="A0A069PEK2"/>
<evidence type="ECO:0008006" key="4">
    <source>
        <dbReference type="Google" id="ProtNLM"/>
    </source>
</evidence>
<comment type="caution">
    <text evidence="2">The sequence shown here is derived from an EMBL/GenBank/DDBJ whole genome shotgun (WGS) entry which is preliminary data.</text>
</comment>
<keyword evidence="1" id="KW-1133">Transmembrane helix</keyword>
<sequence>MALKSGAVFVNPFAYLLIARRRGDFRMKETSVLNNQHYQQLDALRGIAALMVVVNHFVLLGPLFWIMKSPLRVTALGHEAVIFFLY</sequence>
<name>A0A069PEK2_9BURK</name>
<protein>
    <recommendedName>
        <fullName evidence="4">Acyltransferase 3 domain-containing protein</fullName>
    </recommendedName>
</protein>
<keyword evidence="3" id="KW-1185">Reference proteome</keyword>
<dbReference type="EMBL" id="JFHC01000069">
    <property type="protein sequence ID" value="KDR39015.1"/>
    <property type="molecule type" value="Genomic_DNA"/>
</dbReference>
<accession>A0A069PEK2</accession>
<reference evidence="2 3" key="1">
    <citation type="submission" date="2014-03" db="EMBL/GenBank/DDBJ databases">
        <title>Draft Genome Sequences of Four Burkholderia Strains.</title>
        <authorList>
            <person name="Liu X.Y."/>
            <person name="Li C.X."/>
            <person name="Xu J.H."/>
        </authorList>
    </citation>
    <scope>NUCLEOTIDE SEQUENCE [LARGE SCALE GENOMIC DNA]</scope>
    <source>
        <strain evidence="2 3">DSM 50014</strain>
    </source>
</reference>
<gene>
    <name evidence="2" type="ORF">BG61_35450</name>
</gene>
<keyword evidence="1" id="KW-0812">Transmembrane</keyword>
<evidence type="ECO:0000313" key="3">
    <source>
        <dbReference type="Proteomes" id="UP000027466"/>
    </source>
</evidence>